<dbReference type="Proteomes" id="UP000188298">
    <property type="component" value="Chromosome"/>
</dbReference>
<protein>
    <submittedName>
        <fullName evidence="1">Uncharacterized protein</fullName>
    </submittedName>
</protein>
<reference evidence="2" key="3">
    <citation type="submission" date="2018-04" db="EMBL/GenBank/DDBJ databases">
        <authorList>
            <person name="Sheh A."/>
            <person name="Shen Z."/>
            <person name="Mannion A.J."/>
            <person name="Fox J.G."/>
        </authorList>
    </citation>
    <scope>NUCLEOTIDE SEQUENCE</scope>
    <source>
        <strain evidence="2">Missouri</strain>
    </source>
</reference>
<proteinExistence type="predicted"/>
<reference evidence="1 4" key="2">
    <citation type="submission" date="2017-02" db="EMBL/GenBank/DDBJ databases">
        <title>Whole genome sequencing of Helicobacter bilis strain AAQJH.</title>
        <authorList>
            <person name="Conlan S."/>
            <person name="Thomas P.J."/>
            <person name="Mullikin J."/>
            <person name="Palmore T.N."/>
            <person name="Frank K.M."/>
            <person name="Segre J.A."/>
        </authorList>
    </citation>
    <scope>NUCLEOTIDE SEQUENCE [LARGE SCALE GENOMIC DNA]</scope>
    <source>
        <strain evidence="1 4">AAQJH</strain>
    </source>
</reference>
<dbReference type="RefSeq" id="WP_004089046.1">
    <property type="nucleotide sequence ID" value="NZ_CP019645.1"/>
</dbReference>
<dbReference type="EMBL" id="JRPH02000091">
    <property type="protein sequence ID" value="TLE01744.1"/>
    <property type="molecule type" value="Genomic_DNA"/>
</dbReference>
<gene>
    <name evidence="2" type="ORF">LS77_011465</name>
    <name evidence="1" type="ORF">XJ32_02070</name>
</gene>
<dbReference type="AlphaFoldDB" id="A0A1Q2LGN5"/>
<dbReference type="GeneID" id="60657563"/>
<sequence>MPEGMPRDDIKNLFQHFKGKIDERERKLYSKLIDDTKAHPDITLELEREGHARKGYIKAYQHKETHDLYYMYITQDNDRIDITGMPMTDLKDVIAQVRNCVKVVS</sequence>
<evidence type="ECO:0000313" key="1">
    <source>
        <dbReference type="EMBL" id="AQQ59092.1"/>
    </source>
</evidence>
<accession>A0A1Q2LGN5</accession>
<dbReference type="KEGG" id="hbl:XJ32_02070"/>
<name>A0A1Q2LGN5_9HELI</name>
<evidence type="ECO:0000313" key="2">
    <source>
        <dbReference type="EMBL" id="TLE01744.1"/>
    </source>
</evidence>
<evidence type="ECO:0000313" key="3">
    <source>
        <dbReference type="Proteomes" id="UP000029870"/>
    </source>
</evidence>
<evidence type="ECO:0000313" key="4">
    <source>
        <dbReference type="Proteomes" id="UP000188298"/>
    </source>
</evidence>
<dbReference type="Proteomes" id="UP000029870">
    <property type="component" value="Unassembled WGS sequence"/>
</dbReference>
<organism evidence="1 4">
    <name type="scientific">Helicobacter bilis</name>
    <dbReference type="NCBI Taxonomy" id="37372"/>
    <lineage>
        <taxon>Bacteria</taxon>
        <taxon>Pseudomonadati</taxon>
        <taxon>Campylobacterota</taxon>
        <taxon>Epsilonproteobacteria</taxon>
        <taxon>Campylobacterales</taxon>
        <taxon>Helicobacteraceae</taxon>
        <taxon>Helicobacter</taxon>
    </lineage>
</organism>
<reference evidence="2 3" key="1">
    <citation type="journal article" date="2014" name="Genome Announc.">
        <title>Draft genome sequences of eight enterohepatic helicobacter species isolated from both laboratory and wild rodents.</title>
        <authorList>
            <person name="Sheh A."/>
            <person name="Shen Z."/>
            <person name="Fox J.G."/>
        </authorList>
    </citation>
    <scope>NUCLEOTIDE SEQUENCE [LARGE SCALE GENOMIC DNA]</scope>
    <source>
        <strain evidence="2 3">Missouri</strain>
    </source>
</reference>
<dbReference type="EMBL" id="CP019645">
    <property type="protein sequence ID" value="AQQ59092.1"/>
    <property type="molecule type" value="Genomic_DNA"/>
</dbReference>